<dbReference type="AlphaFoldDB" id="A0A919I1G6"/>
<comment type="caution">
    <text evidence="1">The sequence shown here is derived from an EMBL/GenBank/DDBJ whole genome shotgun (WGS) entry which is preliminary data.</text>
</comment>
<accession>A0A919I1G6</accession>
<protein>
    <submittedName>
        <fullName evidence="1">Uncharacterized protein</fullName>
    </submittedName>
</protein>
<evidence type="ECO:0000313" key="1">
    <source>
        <dbReference type="EMBL" id="GHK56104.1"/>
    </source>
</evidence>
<sequence length="180" mass="19814">MPAQRRRDARLAKRLQLFPPAAKDKGIAAFQPDHATSFLRFAQQDLVDLLLRDAVVARTFADEHPVGIAAHQIHDVIGDQPIIDHHVSLLDLLQAFEREQPGVTGAGANQHHLAAMLQRLRQQLLSGIRDCLPIVISQRLRQTVVNKQLLPEAATLAYGGKLLLNPRAQMAGIAGQLAEM</sequence>
<organism evidence="1 2">
    <name type="scientific">Klebsiella pneumoniae</name>
    <dbReference type="NCBI Taxonomy" id="573"/>
    <lineage>
        <taxon>Bacteria</taxon>
        <taxon>Pseudomonadati</taxon>
        <taxon>Pseudomonadota</taxon>
        <taxon>Gammaproteobacteria</taxon>
        <taxon>Enterobacterales</taxon>
        <taxon>Enterobacteriaceae</taxon>
        <taxon>Klebsiella/Raoultella group</taxon>
        <taxon>Klebsiella</taxon>
        <taxon>Klebsiella pneumoniae complex</taxon>
    </lineage>
</organism>
<gene>
    <name evidence="1" type="ORF">KPZU09_58400</name>
</gene>
<reference evidence="1" key="1">
    <citation type="submission" date="2020-10" db="EMBL/GenBank/DDBJ databases">
        <title>Genome Sequence of ESBL Producing Zambian Clinical Strains.</title>
        <authorList>
            <person name="Shawa M."/>
            <person name="Furuta Y."/>
            <person name="Simbotwe M."/>
            <person name="Mulenga E."/>
            <person name="Mubanga M."/>
            <person name="Mulenga G."/>
            <person name="Kaile C."/>
            <person name="Zorigt T."/>
            <person name="Hang'ombe B."/>
            <person name="Higashi H."/>
        </authorList>
    </citation>
    <scope>NUCLEOTIDE SEQUENCE</scope>
    <source>
        <strain evidence="1">Zam_UTH_09</strain>
    </source>
</reference>
<dbReference type="Proteomes" id="UP000655094">
    <property type="component" value="Unassembled WGS sequence"/>
</dbReference>
<evidence type="ECO:0000313" key="2">
    <source>
        <dbReference type="Proteomes" id="UP000655094"/>
    </source>
</evidence>
<proteinExistence type="predicted"/>
<dbReference type="EMBL" id="BNFF01000001">
    <property type="protein sequence ID" value="GHK56104.1"/>
    <property type="molecule type" value="Genomic_DNA"/>
</dbReference>
<name>A0A919I1G6_KLEPN</name>